<keyword evidence="2" id="KW-1185">Reference proteome</keyword>
<evidence type="ECO:0000313" key="1">
    <source>
        <dbReference type="EMBL" id="SHE81455.1"/>
    </source>
</evidence>
<name>A0A1M4WJS9_9BACT</name>
<dbReference type="RefSeq" id="WP_073040457.1">
    <property type="nucleotide sequence ID" value="NZ_FQUO01000003.1"/>
</dbReference>
<reference evidence="1 2" key="1">
    <citation type="submission" date="2016-11" db="EMBL/GenBank/DDBJ databases">
        <authorList>
            <person name="Jaros S."/>
            <person name="Januszkiewicz K."/>
            <person name="Wedrychowicz H."/>
        </authorList>
    </citation>
    <scope>NUCLEOTIDE SEQUENCE [LARGE SCALE GENOMIC DNA]</scope>
    <source>
        <strain evidence="1 2">DSM 26897</strain>
    </source>
</reference>
<sequence length="100" mass="10962">MVSIAPNGIKVKGKVVDIHPHPTKAGYSMLKLRVSSIEELPDLANFFDLCPADHTEAMVLTEALEQKGIEKDDHVSLEMSKTSSLASFINPESIKKAKDK</sequence>
<organism evidence="1 2">
    <name type="scientific">Cnuella takakiae</name>
    <dbReference type="NCBI Taxonomy" id="1302690"/>
    <lineage>
        <taxon>Bacteria</taxon>
        <taxon>Pseudomonadati</taxon>
        <taxon>Bacteroidota</taxon>
        <taxon>Chitinophagia</taxon>
        <taxon>Chitinophagales</taxon>
        <taxon>Chitinophagaceae</taxon>
        <taxon>Cnuella</taxon>
    </lineage>
</organism>
<proteinExistence type="predicted"/>
<dbReference type="Proteomes" id="UP000184368">
    <property type="component" value="Unassembled WGS sequence"/>
</dbReference>
<dbReference type="AlphaFoldDB" id="A0A1M4WJS9"/>
<dbReference type="EMBL" id="FQUO01000003">
    <property type="protein sequence ID" value="SHE81455.1"/>
    <property type="molecule type" value="Genomic_DNA"/>
</dbReference>
<accession>A0A1M4WJS9</accession>
<evidence type="ECO:0000313" key="2">
    <source>
        <dbReference type="Proteomes" id="UP000184368"/>
    </source>
</evidence>
<protein>
    <submittedName>
        <fullName evidence="1">Uncharacterized protein</fullName>
    </submittedName>
</protein>
<gene>
    <name evidence="1" type="ORF">SAMN05444008_10349</name>
</gene>